<name>A0A2S6IVS5_9ACTN</name>
<dbReference type="AlphaFoldDB" id="A0A2S6IVS5"/>
<dbReference type="EMBL" id="PTJD01000001">
    <property type="protein sequence ID" value="PPK98462.1"/>
    <property type="molecule type" value="Genomic_DNA"/>
</dbReference>
<keyword evidence="1" id="KW-0472">Membrane</keyword>
<accession>A0A2S6IVS5</accession>
<keyword evidence="1" id="KW-0812">Transmembrane</keyword>
<dbReference type="RefSeq" id="WP_158257088.1">
    <property type="nucleotide sequence ID" value="NZ_PTJD01000001.1"/>
</dbReference>
<keyword evidence="3" id="KW-1185">Reference proteome</keyword>
<dbReference type="Proteomes" id="UP000239485">
    <property type="component" value="Unassembled WGS sequence"/>
</dbReference>
<gene>
    <name evidence="2" type="ORF">CLV92_101157</name>
</gene>
<keyword evidence="1" id="KW-1133">Transmembrane helix</keyword>
<protein>
    <submittedName>
        <fullName evidence="2">Uncharacterized protein</fullName>
    </submittedName>
</protein>
<reference evidence="2 3" key="1">
    <citation type="submission" date="2018-02" db="EMBL/GenBank/DDBJ databases">
        <title>Genomic Encyclopedia of Archaeal and Bacterial Type Strains, Phase II (KMG-II): from individual species to whole genera.</title>
        <authorList>
            <person name="Goeker M."/>
        </authorList>
    </citation>
    <scope>NUCLEOTIDE SEQUENCE [LARGE SCALE GENOMIC DNA]</scope>
    <source>
        <strain evidence="2 3">DSM 22857</strain>
    </source>
</reference>
<evidence type="ECO:0000313" key="3">
    <source>
        <dbReference type="Proteomes" id="UP000239485"/>
    </source>
</evidence>
<evidence type="ECO:0000313" key="2">
    <source>
        <dbReference type="EMBL" id="PPK98462.1"/>
    </source>
</evidence>
<feature type="transmembrane region" description="Helical" evidence="1">
    <location>
        <begin position="29"/>
        <end position="54"/>
    </location>
</feature>
<comment type="caution">
    <text evidence="2">The sequence shown here is derived from an EMBL/GenBank/DDBJ whole genome shotgun (WGS) entry which is preliminary data.</text>
</comment>
<evidence type="ECO:0000256" key="1">
    <source>
        <dbReference type="SAM" id="Phobius"/>
    </source>
</evidence>
<organism evidence="2 3">
    <name type="scientific">Kineococcus xinjiangensis</name>
    <dbReference type="NCBI Taxonomy" id="512762"/>
    <lineage>
        <taxon>Bacteria</taxon>
        <taxon>Bacillati</taxon>
        <taxon>Actinomycetota</taxon>
        <taxon>Actinomycetes</taxon>
        <taxon>Kineosporiales</taxon>
        <taxon>Kineosporiaceae</taxon>
        <taxon>Kineococcus</taxon>
    </lineage>
</organism>
<sequence length="58" mass="5594">MPFTFTAMILVLVASGAAAVLLRPRLGVARAALAGLGVLVAGTGALAALLAAMIGGMD</sequence>
<proteinExistence type="predicted"/>